<dbReference type="Proteomes" id="UP000822688">
    <property type="component" value="Chromosome 6"/>
</dbReference>
<keyword evidence="2" id="KW-1185">Reference proteome</keyword>
<accession>A0A8T0HFI7</accession>
<dbReference type="EMBL" id="CM026427">
    <property type="protein sequence ID" value="KAG0569725.1"/>
    <property type="molecule type" value="Genomic_DNA"/>
</dbReference>
<proteinExistence type="predicted"/>
<dbReference type="AlphaFoldDB" id="A0A8T0HFI7"/>
<comment type="caution">
    <text evidence="1">The sequence shown here is derived from an EMBL/GenBank/DDBJ whole genome shotgun (WGS) entry which is preliminary data.</text>
</comment>
<organism evidence="1 2">
    <name type="scientific">Ceratodon purpureus</name>
    <name type="common">Fire moss</name>
    <name type="synonym">Dicranum purpureum</name>
    <dbReference type="NCBI Taxonomy" id="3225"/>
    <lineage>
        <taxon>Eukaryota</taxon>
        <taxon>Viridiplantae</taxon>
        <taxon>Streptophyta</taxon>
        <taxon>Embryophyta</taxon>
        <taxon>Bryophyta</taxon>
        <taxon>Bryophytina</taxon>
        <taxon>Bryopsida</taxon>
        <taxon>Dicranidae</taxon>
        <taxon>Pseudoditrichales</taxon>
        <taxon>Ditrichaceae</taxon>
        <taxon>Ceratodon</taxon>
    </lineage>
</organism>
<sequence length="129" mass="13229">MATVSAAAQGVALLSSFQTGFSSSRLKASVAAASVGPVRQNGSLKVSASSEERCSRRDAMAVVGGAGLAGLLFLLPAGSAEAARAKPETRRKIREELDKIKEEAVKLTEEGKKSVQGAAKAVSDKVANK</sequence>
<gene>
    <name evidence="1" type="ORF">KC19_6G111700</name>
</gene>
<evidence type="ECO:0000313" key="2">
    <source>
        <dbReference type="Proteomes" id="UP000822688"/>
    </source>
</evidence>
<name>A0A8T0HFI7_CERPU</name>
<evidence type="ECO:0000313" key="1">
    <source>
        <dbReference type="EMBL" id="KAG0569725.1"/>
    </source>
</evidence>
<reference evidence="1 2" key="1">
    <citation type="submission" date="2020-06" db="EMBL/GenBank/DDBJ databases">
        <title>WGS assembly of Ceratodon purpureus strain R40.</title>
        <authorList>
            <person name="Carey S.B."/>
            <person name="Jenkins J."/>
            <person name="Shu S."/>
            <person name="Lovell J.T."/>
            <person name="Sreedasyam A."/>
            <person name="Maumus F."/>
            <person name="Tiley G.P."/>
            <person name="Fernandez-Pozo N."/>
            <person name="Barry K."/>
            <person name="Chen C."/>
            <person name="Wang M."/>
            <person name="Lipzen A."/>
            <person name="Daum C."/>
            <person name="Saski C.A."/>
            <person name="Payton A.C."/>
            <person name="Mcbreen J.C."/>
            <person name="Conrad R.E."/>
            <person name="Kollar L.M."/>
            <person name="Olsson S."/>
            <person name="Huttunen S."/>
            <person name="Landis J.B."/>
            <person name="Wickett N.J."/>
            <person name="Johnson M.G."/>
            <person name="Rensing S.A."/>
            <person name="Grimwood J."/>
            <person name="Schmutz J."/>
            <person name="Mcdaniel S.F."/>
        </authorList>
    </citation>
    <scope>NUCLEOTIDE SEQUENCE [LARGE SCALE GENOMIC DNA]</scope>
    <source>
        <strain evidence="1 2">R40</strain>
    </source>
</reference>
<protein>
    <submittedName>
        <fullName evidence="1">Uncharacterized protein</fullName>
    </submittedName>
</protein>